<keyword evidence="1" id="KW-0175">Coiled coil</keyword>
<comment type="caution">
    <text evidence="3">The sequence shown here is derived from an EMBL/GenBank/DDBJ whole genome shotgun (WGS) entry which is preliminary data.</text>
</comment>
<evidence type="ECO:0000313" key="4">
    <source>
        <dbReference type="Proteomes" id="UP001054252"/>
    </source>
</evidence>
<accession>A0AAV5MFX1</accession>
<feature type="coiled-coil region" evidence="1">
    <location>
        <begin position="402"/>
        <end position="471"/>
    </location>
</feature>
<proteinExistence type="predicted"/>
<dbReference type="AlphaFoldDB" id="A0AAV5MFX1"/>
<gene>
    <name evidence="3" type="ORF">SLEP1_g54272</name>
</gene>
<keyword evidence="4" id="KW-1185">Reference proteome</keyword>
<reference evidence="3 4" key="1">
    <citation type="journal article" date="2021" name="Commun. Biol.">
        <title>The genome of Shorea leprosula (Dipterocarpaceae) highlights the ecological relevance of drought in aseasonal tropical rainforests.</title>
        <authorList>
            <person name="Ng K.K.S."/>
            <person name="Kobayashi M.J."/>
            <person name="Fawcett J.A."/>
            <person name="Hatakeyama M."/>
            <person name="Paape T."/>
            <person name="Ng C.H."/>
            <person name="Ang C.C."/>
            <person name="Tnah L.H."/>
            <person name="Lee C.T."/>
            <person name="Nishiyama T."/>
            <person name="Sese J."/>
            <person name="O'Brien M.J."/>
            <person name="Copetti D."/>
            <person name="Mohd Noor M.I."/>
            <person name="Ong R.C."/>
            <person name="Putra M."/>
            <person name="Sireger I.Z."/>
            <person name="Indrioko S."/>
            <person name="Kosugi Y."/>
            <person name="Izuno A."/>
            <person name="Isagi Y."/>
            <person name="Lee S.L."/>
            <person name="Shimizu K.K."/>
        </authorList>
    </citation>
    <scope>NUCLEOTIDE SEQUENCE [LARGE SCALE GENOMIC DNA]</scope>
    <source>
        <strain evidence="3">214</strain>
    </source>
</reference>
<feature type="compositionally biased region" description="Acidic residues" evidence="2">
    <location>
        <begin position="576"/>
        <end position="587"/>
    </location>
</feature>
<evidence type="ECO:0000256" key="1">
    <source>
        <dbReference type="SAM" id="Coils"/>
    </source>
</evidence>
<feature type="region of interest" description="Disordered" evidence="2">
    <location>
        <begin position="576"/>
        <end position="629"/>
    </location>
</feature>
<organism evidence="3 4">
    <name type="scientific">Rubroshorea leprosula</name>
    <dbReference type="NCBI Taxonomy" id="152421"/>
    <lineage>
        <taxon>Eukaryota</taxon>
        <taxon>Viridiplantae</taxon>
        <taxon>Streptophyta</taxon>
        <taxon>Embryophyta</taxon>
        <taxon>Tracheophyta</taxon>
        <taxon>Spermatophyta</taxon>
        <taxon>Magnoliopsida</taxon>
        <taxon>eudicotyledons</taxon>
        <taxon>Gunneridae</taxon>
        <taxon>Pentapetalae</taxon>
        <taxon>rosids</taxon>
        <taxon>malvids</taxon>
        <taxon>Malvales</taxon>
        <taxon>Dipterocarpaceae</taxon>
        <taxon>Rubroshorea</taxon>
    </lineage>
</organism>
<dbReference type="EMBL" id="BPVZ01000226">
    <property type="protein sequence ID" value="GKV47367.1"/>
    <property type="molecule type" value="Genomic_DNA"/>
</dbReference>
<feature type="region of interest" description="Disordered" evidence="2">
    <location>
        <begin position="17"/>
        <end position="38"/>
    </location>
</feature>
<dbReference type="Proteomes" id="UP001054252">
    <property type="component" value="Unassembled WGS sequence"/>
</dbReference>
<feature type="coiled-coil region" evidence="1">
    <location>
        <begin position="182"/>
        <end position="209"/>
    </location>
</feature>
<evidence type="ECO:0000313" key="3">
    <source>
        <dbReference type="EMBL" id="GKV47367.1"/>
    </source>
</evidence>
<sequence>MSSEGTVSVVGSEVMPLEYGGMDSESSPSSSERTVEGVGGGEVVGVGGDSVPITVVEVEGRKGRCYDVDADIVGEVKQYEFELKTKDSLGYLVESYEISSRVLVRPAGIEERACSTPRDHWMPVYAHYLAAGLRFPIPELLVGLLLDYSIGLTQLVPNAMRGGSRKDKGWYYFTPKKAKRANQNKFSLNEDEEEEVRKLEREGGDLLNIMDLTSAEYIEAAELYGPSTLSEAEMNKFFDTARGVAIPKKPRKKSKTSTKQVDEGGIGKEVVPSTAAGVEDEVLELQLKRKSREERGALLKKKKVVEEEERGSEVPQFVPRPLPVELNSELRELEEVEVRAPGKGKGLVLPLSFQSSLFEAKNTMGARRFINSTFPEVDKRCAREEALKYCGASVVKHVLEEFAESVKKRSLLQRQCDQLQREKEELQKEKEELQKKNKEMQGVLDEVVPAVKQLEQDRASLSTKLIFEESKRKISESEHEAQAKEITLMKEAYVELKNNVQLLVHNGMEEHISNFISSSSFDNIITFGEQEAGVEENGESMSADFRPQIKLRWDHDADGRTVFPPNFDLEFVAVEEEEAEVEEEDDVGAGVEGTEVDESQPAPEVEIHPVPSDDEQPPRAAANTATSSS</sequence>
<name>A0AAV5MFX1_9ROSI</name>
<evidence type="ECO:0000256" key="2">
    <source>
        <dbReference type="SAM" id="MobiDB-lite"/>
    </source>
</evidence>
<protein>
    <submittedName>
        <fullName evidence="3">Uncharacterized protein</fullName>
    </submittedName>
</protein>